<dbReference type="AlphaFoldDB" id="A0A2T2WQW5"/>
<sequence>MVICIKLIFPINLCSVWDPPFITAFVRIALQNTLAFGRKKMEGCSMDCRVRGDIAASFGLRCYGVKWKTPRPTADNQ</sequence>
<gene>
    <name evidence="1" type="ORF">C7B43_18595</name>
</gene>
<reference evidence="1 2" key="1">
    <citation type="journal article" date="2014" name="BMC Genomics">
        <title>Comparison of environmental and isolate Sulfobacillus genomes reveals diverse carbon, sulfur, nitrogen, and hydrogen metabolisms.</title>
        <authorList>
            <person name="Justice N.B."/>
            <person name="Norman A."/>
            <person name="Brown C.T."/>
            <person name="Singh A."/>
            <person name="Thomas B.C."/>
            <person name="Banfield J.F."/>
        </authorList>
    </citation>
    <scope>NUCLEOTIDE SEQUENCE [LARGE SCALE GENOMIC DNA]</scope>
    <source>
        <strain evidence="1">AMDSBA1</strain>
    </source>
</reference>
<organism evidence="1 2">
    <name type="scientific">Sulfobacillus benefaciens</name>
    <dbReference type="NCBI Taxonomy" id="453960"/>
    <lineage>
        <taxon>Bacteria</taxon>
        <taxon>Bacillati</taxon>
        <taxon>Bacillota</taxon>
        <taxon>Clostridia</taxon>
        <taxon>Eubacteriales</taxon>
        <taxon>Clostridiales Family XVII. Incertae Sedis</taxon>
        <taxon>Sulfobacillus</taxon>
    </lineage>
</organism>
<name>A0A2T2WQW5_9FIRM</name>
<evidence type="ECO:0000313" key="2">
    <source>
        <dbReference type="Proteomes" id="UP000242699"/>
    </source>
</evidence>
<proteinExistence type="predicted"/>
<protein>
    <submittedName>
        <fullName evidence="1">Uncharacterized protein</fullName>
    </submittedName>
</protein>
<evidence type="ECO:0000313" key="1">
    <source>
        <dbReference type="EMBL" id="PSR24629.1"/>
    </source>
</evidence>
<accession>A0A2T2WQW5</accession>
<comment type="caution">
    <text evidence="1">The sequence shown here is derived from an EMBL/GenBank/DDBJ whole genome shotgun (WGS) entry which is preliminary data.</text>
</comment>
<dbReference type="Proteomes" id="UP000242699">
    <property type="component" value="Unassembled WGS sequence"/>
</dbReference>
<dbReference type="EMBL" id="PXYT01000072">
    <property type="protein sequence ID" value="PSR24629.1"/>
    <property type="molecule type" value="Genomic_DNA"/>
</dbReference>